<accession>A0AAE9A1K9</accession>
<evidence type="ECO:0000313" key="1">
    <source>
        <dbReference type="EMBL" id="ULT91156.1"/>
    </source>
</evidence>
<name>A0AAE9A1K9_CAEBR</name>
<proteinExistence type="predicted"/>
<gene>
    <name evidence="1" type="ORF">L3Y34_009045</name>
</gene>
<evidence type="ECO:0000313" key="2">
    <source>
        <dbReference type="Proteomes" id="UP000827892"/>
    </source>
</evidence>
<reference evidence="1 2" key="1">
    <citation type="submission" date="2022-02" db="EMBL/GenBank/DDBJ databases">
        <title>Chromosome-level reference genomes for two strains of Caenorhabditis briggsae: an improved platform for comparative genomics.</title>
        <authorList>
            <person name="Stevens L."/>
            <person name="Andersen E.C."/>
        </authorList>
    </citation>
    <scope>NUCLEOTIDE SEQUENCE [LARGE SCALE GENOMIC DNA]</scope>
    <source>
        <strain evidence="1">QX1410_ONT</strain>
        <tissue evidence="1">Whole-organism</tissue>
    </source>
</reference>
<dbReference type="Proteomes" id="UP000827892">
    <property type="component" value="Chromosome V"/>
</dbReference>
<organism evidence="1 2">
    <name type="scientific">Caenorhabditis briggsae</name>
    <dbReference type="NCBI Taxonomy" id="6238"/>
    <lineage>
        <taxon>Eukaryota</taxon>
        <taxon>Metazoa</taxon>
        <taxon>Ecdysozoa</taxon>
        <taxon>Nematoda</taxon>
        <taxon>Chromadorea</taxon>
        <taxon>Rhabditida</taxon>
        <taxon>Rhabditina</taxon>
        <taxon>Rhabditomorpha</taxon>
        <taxon>Rhabditoidea</taxon>
        <taxon>Rhabditidae</taxon>
        <taxon>Peloderinae</taxon>
        <taxon>Caenorhabditis</taxon>
    </lineage>
</organism>
<dbReference type="EMBL" id="CP090895">
    <property type="protein sequence ID" value="ULT91156.1"/>
    <property type="molecule type" value="Genomic_DNA"/>
</dbReference>
<dbReference type="AlphaFoldDB" id="A0AAE9A1K9"/>
<protein>
    <submittedName>
        <fullName evidence="1">Uncharacterized protein</fullName>
    </submittedName>
</protein>
<sequence>MWTPKPTKPVEPTTEVAPAVPRRSVQIAPAEIQVPPPRKSVKIPPVKVDVEANEERKEEKGRLSMPSTPVVRKDEFVYV</sequence>